<comment type="subcellular location">
    <subcellularLocation>
        <location evidence="1">Cell membrane</location>
        <topology evidence="1">Multi-pass membrane protein</topology>
    </subcellularLocation>
</comment>
<evidence type="ECO:0000256" key="2">
    <source>
        <dbReference type="ARBA" id="ARBA00022475"/>
    </source>
</evidence>
<name>A0A3N2R8H7_9RHOB</name>
<evidence type="ECO:0000256" key="5">
    <source>
        <dbReference type="ARBA" id="ARBA00023136"/>
    </source>
</evidence>
<evidence type="ECO:0000313" key="7">
    <source>
        <dbReference type="EMBL" id="ROU03774.1"/>
    </source>
</evidence>
<reference evidence="7 8" key="1">
    <citation type="submission" date="2018-10" db="EMBL/GenBank/DDBJ databases">
        <title>Histidinibacterium lentulum gen. nov., sp. nov., a marine bacterium from the culture broth of Picochlorum sp. 122.</title>
        <authorList>
            <person name="Wang G."/>
        </authorList>
    </citation>
    <scope>NUCLEOTIDE SEQUENCE [LARGE SCALE GENOMIC DNA]</scope>
    <source>
        <strain evidence="7 8">B17</strain>
    </source>
</reference>
<dbReference type="RefSeq" id="WP_123641309.1">
    <property type="nucleotide sequence ID" value="NZ_ML119082.1"/>
</dbReference>
<feature type="transmembrane region" description="Helical" evidence="6">
    <location>
        <begin position="130"/>
        <end position="154"/>
    </location>
</feature>
<feature type="transmembrane region" description="Helical" evidence="6">
    <location>
        <begin position="51"/>
        <end position="71"/>
    </location>
</feature>
<feature type="transmembrane region" description="Helical" evidence="6">
    <location>
        <begin position="206"/>
        <end position="228"/>
    </location>
</feature>
<keyword evidence="3 6" id="KW-0812">Transmembrane</keyword>
<dbReference type="EMBL" id="RDRB01000002">
    <property type="protein sequence ID" value="ROU03774.1"/>
    <property type="molecule type" value="Genomic_DNA"/>
</dbReference>
<dbReference type="InterPro" id="IPR019108">
    <property type="entry name" value="Caa3_assmbl_CtaG-rel"/>
</dbReference>
<dbReference type="OrthoDB" id="259025at2"/>
<evidence type="ECO:0008006" key="9">
    <source>
        <dbReference type="Google" id="ProtNLM"/>
    </source>
</evidence>
<dbReference type="AlphaFoldDB" id="A0A3N2R8H7"/>
<sequence>MDPLAYVPFCGPPPEPGALMSRWLLDPALLAGLAVALGLGLWLARDRRLMAGGWVLVALLFVSPLCALSMALFSARVAQHLMLTLVAAPLIAAALPSVRMPPLAAAGLFAAAFWIWHAPAPYTATLESDLVYWAMHLSLFGAAVLLWSALVAAVREAPFAAFLAVAVTAAQMTLYAVLIVLSPSVWHVWHLSTAPLWGLSALADQALAGALMWVGGGLLMAVSVALVLSRRFLAGTAAGGRTLAAQESST</sequence>
<feature type="transmembrane region" description="Helical" evidence="6">
    <location>
        <begin position="161"/>
        <end position="186"/>
    </location>
</feature>
<feature type="transmembrane region" description="Helical" evidence="6">
    <location>
        <begin position="23"/>
        <end position="44"/>
    </location>
</feature>
<keyword evidence="5 6" id="KW-0472">Membrane</keyword>
<comment type="caution">
    <text evidence="7">The sequence shown here is derived from an EMBL/GenBank/DDBJ whole genome shotgun (WGS) entry which is preliminary data.</text>
</comment>
<keyword evidence="4 6" id="KW-1133">Transmembrane helix</keyword>
<dbReference type="Pfam" id="PF09678">
    <property type="entry name" value="Caa3_CtaG"/>
    <property type="match status" value="1"/>
</dbReference>
<evidence type="ECO:0000313" key="8">
    <source>
        <dbReference type="Proteomes" id="UP000268016"/>
    </source>
</evidence>
<feature type="transmembrane region" description="Helical" evidence="6">
    <location>
        <begin position="102"/>
        <end position="118"/>
    </location>
</feature>
<evidence type="ECO:0000256" key="6">
    <source>
        <dbReference type="SAM" id="Phobius"/>
    </source>
</evidence>
<dbReference type="Proteomes" id="UP000268016">
    <property type="component" value="Unassembled WGS sequence"/>
</dbReference>
<keyword evidence="8" id="KW-1185">Reference proteome</keyword>
<proteinExistence type="predicted"/>
<gene>
    <name evidence="7" type="ORF">EAT49_05630</name>
</gene>
<evidence type="ECO:0000256" key="3">
    <source>
        <dbReference type="ARBA" id="ARBA00022692"/>
    </source>
</evidence>
<protein>
    <recommendedName>
        <fullName evidence="9">Cytochrome c oxidase assembly protein</fullName>
    </recommendedName>
</protein>
<dbReference type="GO" id="GO:0005886">
    <property type="term" value="C:plasma membrane"/>
    <property type="evidence" value="ECO:0007669"/>
    <property type="project" value="UniProtKB-SubCell"/>
</dbReference>
<feature type="transmembrane region" description="Helical" evidence="6">
    <location>
        <begin position="77"/>
        <end position="95"/>
    </location>
</feature>
<evidence type="ECO:0000256" key="1">
    <source>
        <dbReference type="ARBA" id="ARBA00004651"/>
    </source>
</evidence>
<accession>A0A3N2R8H7</accession>
<evidence type="ECO:0000256" key="4">
    <source>
        <dbReference type="ARBA" id="ARBA00022989"/>
    </source>
</evidence>
<keyword evidence="2" id="KW-1003">Cell membrane</keyword>
<organism evidence="7 8">
    <name type="scientific">Histidinibacterium lentulum</name>
    <dbReference type="NCBI Taxonomy" id="2480588"/>
    <lineage>
        <taxon>Bacteria</taxon>
        <taxon>Pseudomonadati</taxon>
        <taxon>Pseudomonadota</taxon>
        <taxon>Alphaproteobacteria</taxon>
        <taxon>Rhodobacterales</taxon>
        <taxon>Paracoccaceae</taxon>
        <taxon>Histidinibacterium</taxon>
    </lineage>
</organism>